<sequence length="228" mass="27055">MKPDPDFNAYHQLLAENYEDFNYGKSLSAFFMRKSHQLIEAPFTSKNYFERILEIGAGSGQHLRYVRHQFREYVMTDQSTAMLEQAKSNYPSSLRERITICSSDAYKLRFDSESFDRLIATHVLEHLYYPHQVLREWDRVVRSGGVLSIVLPCDPGLLWRLGRMLGPRSQAHQKGISYDYWMAREHVNPFNNLKVFIEYYFERVETLWYPSRIPSMDTNLFYICNVHK</sequence>
<dbReference type="CDD" id="cd02440">
    <property type="entry name" value="AdoMet_MTases"/>
    <property type="match status" value="1"/>
</dbReference>
<keyword evidence="2" id="KW-0489">Methyltransferase</keyword>
<dbReference type="eggNOG" id="COG0500">
    <property type="taxonomic scope" value="Bacteria"/>
</dbReference>
<name>A3IQN4_9CHRO</name>
<proteinExistence type="predicted"/>
<dbReference type="OrthoDB" id="9772751at2"/>
<evidence type="ECO:0000313" key="3">
    <source>
        <dbReference type="Proteomes" id="UP000003781"/>
    </source>
</evidence>
<evidence type="ECO:0000259" key="1">
    <source>
        <dbReference type="Pfam" id="PF08241"/>
    </source>
</evidence>
<dbReference type="InterPro" id="IPR013216">
    <property type="entry name" value="Methyltransf_11"/>
</dbReference>
<dbReference type="InterPro" id="IPR029063">
    <property type="entry name" value="SAM-dependent_MTases_sf"/>
</dbReference>
<dbReference type="SUPFAM" id="SSF53335">
    <property type="entry name" value="S-adenosyl-L-methionine-dependent methyltransferases"/>
    <property type="match status" value="1"/>
</dbReference>
<dbReference type="Pfam" id="PF08241">
    <property type="entry name" value="Methyltransf_11"/>
    <property type="match status" value="1"/>
</dbReference>
<accession>A3IQN4</accession>
<keyword evidence="2" id="KW-0808">Transferase</keyword>
<dbReference type="PANTHER" id="PTHR43591">
    <property type="entry name" value="METHYLTRANSFERASE"/>
    <property type="match status" value="1"/>
</dbReference>
<evidence type="ECO:0000313" key="2">
    <source>
        <dbReference type="EMBL" id="EAZ91309.1"/>
    </source>
</evidence>
<keyword evidence="3" id="KW-1185">Reference proteome</keyword>
<dbReference type="GO" id="GO:0008757">
    <property type="term" value="F:S-adenosylmethionine-dependent methyltransferase activity"/>
    <property type="evidence" value="ECO:0007669"/>
    <property type="project" value="InterPro"/>
</dbReference>
<protein>
    <submittedName>
        <fullName evidence="2">Methyltransferase 24</fullName>
    </submittedName>
</protein>
<dbReference type="EMBL" id="AAXW01000015">
    <property type="protein sequence ID" value="EAZ91309.1"/>
    <property type="molecule type" value="Genomic_DNA"/>
</dbReference>
<dbReference type="Gene3D" id="3.40.50.150">
    <property type="entry name" value="Vaccinia Virus protein VP39"/>
    <property type="match status" value="1"/>
</dbReference>
<dbReference type="AlphaFoldDB" id="A3IQN4"/>
<dbReference type="Proteomes" id="UP000003781">
    <property type="component" value="Unassembled WGS sequence"/>
</dbReference>
<feature type="domain" description="Methyltransferase type 11" evidence="1">
    <location>
        <begin position="53"/>
        <end position="148"/>
    </location>
</feature>
<organism evidence="2 3">
    <name type="scientific">Crocosphaera chwakensis CCY0110</name>
    <dbReference type="NCBI Taxonomy" id="391612"/>
    <lineage>
        <taxon>Bacteria</taxon>
        <taxon>Bacillati</taxon>
        <taxon>Cyanobacteriota</taxon>
        <taxon>Cyanophyceae</taxon>
        <taxon>Oscillatoriophycideae</taxon>
        <taxon>Chroococcales</taxon>
        <taxon>Aphanothecaceae</taxon>
        <taxon>Crocosphaera</taxon>
        <taxon>Crocosphaera chwakensis</taxon>
    </lineage>
</organism>
<dbReference type="GO" id="GO:0032259">
    <property type="term" value="P:methylation"/>
    <property type="evidence" value="ECO:0007669"/>
    <property type="project" value="UniProtKB-KW"/>
</dbReference>
<gene>
    <name evidence="2" type="ORF">CY0110_11817</name>
</gene>
<comment type="caution">
    <text evidence="2">The sequence shown here is derived from an EMBL/GenBank/DDBJ whole genome shotgun (WGS) entry which is preliminary data.</text>
</comment>
<reference evidence="2 3" key="1">
    <citation type="submission" date="2007-03" db="EMBL/GenBank/DDBJ databases">
        <authorList>
            <person name="Stal L."/>
            <person name="Ferriera S."/>
            <person name="Johnson J."/>
            <person name="Kravitz S."/>
            <person name="Beeson K."/>
            <person name="Sutton G."/>
            <person name="Rogers Y.-H."/>
            <person name="Friedman R."/>
            <person name="Frazier M."/>
            <person name="Venter J.C."/>
        </authorList>
    </citation>
    <scope>NUCLEOTIDE SEQUENCE [LARGE SCALE GENOMIC DNA]</scope>
    <source>
        <strain evidence="2 3">CCY0110</strain>
    </source>
</reference>